<evidence type="ECO:0000313" key="1">
    <source>
        <dbReference type="EMBL" id="GIY68158.1"/>
    </source>
</evidence>
<sequence length="92" mass="10447">MFKDRGVSIASRKDMEDSEHWHAVGCIEVGQSITDAVLFCGFCDFMIIETIYIQPNSCLKTCGQSSKSYDSRGRFIYCRCSQADPKKRPPRV</sequence>
<accession>A0AAV4VDP6</accession>
<organism evidence="1 2">
    <name type="scientific">Caerostris darwini</name>
    <dbReference type="NCBI Taxonomy" id="1538125"/>
    <lineage>
        <taxon>Eukaryota</taxon>
        <taxon>Metazoa</taxon>
        <taxon>Ecdysozoa</taxon>
        <taxon>Arthropoda</taxon>
        <taxon>Chelicerata</taxon>
        <taxon>Arachnida</taxon>
        <taxon>Araneae</taxon>
        <taxon>Araneomorphae</taxon>
        <taxon>Entelegynae</taxon>
        <taxon>Araneoidea</taxon>
        <taxon>Araneidae</taxon>
        <taxon>Caerostris</taxon>
    </lineage>
</organism>
<dbReference type="AlphaFoldDB" id="A0AAV4VDP6"/>
<dbReference type="Proteomes" id="UP001054837">
    <property type="component" value="Unassembled WGS sequence"/>
</dbReference>
<protein>
    <submittedName>
        <fullName evidence="1">Uncharacterized protein</fullName>
    </submittedName>
</protein>
<comment type="caution">
    <text evidence="1">The sequence shown here is derived from an EMBL/GenBank/DDBJ whole genome shotgun (WGS) entry which is preliminary data.</text>
</comment>
<gene>
    <name evidence="1" type="primary">AVEN_106237_1</name>
    <name evidence="1" type="ORF">CDAR_255611</name>
</gene>
<name>A0AAV4VDP6_9ARAC</name>
<dbReference type="EMBL" id="BPLQ01012839">
    <property type="protein sequence ID" value="GIY68158.1"/>
    <property type="molecule type" value="Genomic_DNA"/>
</dbReference>
<keyword evidence="2" id="KW-1185">Reference proteome</keyword>
<evidence type="ECO:0000313" key="2">
    <source>
        <dbReference type="Proteomes" id="UP001054837"/>
    </source>
</evidence>
<proteinExistence type="predicted"/>
<reference evidence="1 2" key="1">
    <citation type="submission" date="2021-06" db="EMBL/GenBank/DDBJ databases">
        <title>Caerostris darwini draft genome.</title>
        <authorList>
            <person name="Kono N."/>
            <person name="Arakawa K."/>
        </authorList>
    </citation>
    <scope>NUCLEOTIDE SEQUENCE [LARGE SCALE GENOMIC DNA]</scope>
</reference>